<organism evidence="2 3">
    <name type="scientific">Olleya aquimaris</name>
    <dbReference type="NCBI Taxonomy" id="639310"/>
    <lineage>
        <taxon>Bacteria</taxon>
        <taxon>Pseudomonadati</taxon>
        <taxon>Bacteroidota</taxon>
        <taxon>Flavobacteriia</taxon>
        <taxon>Flavobacteriales</taxon>
        <taxon>Flavobacteriaceae</taxon>
    </lineage>
</organism>
<keyword evidence="3" id="KW-1185">Reference proteome</keyword>
<gene>
    <name evidence="2" type="ORF">LY08_02717</name>
</gene>
<evidence type="ECO:0008006" key="4">
    <source>
        <dbReference type="Google" id="ProtNLM"/>
    </source>
</evidence>
<protein>
    <recommendedName>
        <fullName evidence="4">Flagellar motor protein MotB</fullName>
    </recommendedName>
</protein>
<feature type="signal peptide" evidence="1">
    <location>
        <begin position="1"/>
        <end position="20"/>
    </location>
</feature>
<feature type="chain" id="PRO_5016296532" description="Flagellar motor protein MotB" evidence="1">
    <location>
        <begin position="21"/>
        <end position="171"/>
    </location>
</feature>
<dbReference type="EMBL" id="QLLO01000019">
    <property type="protein sequence ID" value="RAJ11207.1"/>
    <property type="molecule type" value="Genomic_DNA"/>
</dbReference>
<keyword evidence="1" id="KW-0732">Signal</keyword>
<accession>A0A327RB99</accession>
<proteinExistence type="predicted"/>
<feature type="non-terminal residue" evidence="2">
    <location>
        <position position="171"/>
    </location>
</feature>
<dbReference type="AlphaFoldDB" id="A0A327RB99"/>
<evidence type="ECO:0000313" key="3">
    <source>
        <dbReference type="Proteomes" id="UP000248703"/>
    </source>
</evidence>
<evidence type="ECO:0000313" key="2">
    <source>
        <dbReference type="EMBL" id="RAJ11207.1"/>
    </source>
</evidence>
<name>A0A327RB99_9FLAO</name>
<dbReference type="Gene3D" id="1.25.40.10">
    <property type="entry name" value="Tetratricopeptide repeat domain"/>
    <property type="match status" value="1"/>
</dbReference>
<dbReference type="InterPro" id="IPR011990">
    <property type="entry name" value="TPR-like_helical_dom_sf"/>
</dbReference>
<comment type="caution">
    <text evidence="2">The sequence shown here is derived from an EMBL/GenBank/DDBJ whole genome shotgun (WGS) entry which is preliminary data.</text>
</comment>
<dbReference type="SUPFAM" id="SSF48452">
    <property type="entry name" value="TPR-like"/>
    <property type="match status" value="1"/>
</dbReference>
<dbReference type="Proteomes" id="UP000248703">
    <property type="component" value="Unassembled WGS sequence"/>
</dbReference>
<reference evidence="2 3" key="1">
    <citation type="submission" date="2018-06" db="EMBL/GenBank/DDBJ databases">
        <title>Genomic Encyclopedia of Archaeal and Bacterial Type Strains, Phase II (KMG-II): from individual species to whole genera.</title>
        <authorList>
            <person name="Goeker M."/>
        </authorList>
    </citation>
    <scope>NUCLEOTIDE SEQUENCE [LARGE SCALE GENOMIC DNA]</scope>
    <source>
        <strain evidence="2 3">DSM 24464</strain>
    </source>
</reference>
<evidence type="ECO:0000256" key="1">
    <source>
        <dbReference type="SAM" id="SignalP"/>
    </source>
</evidence>
<dbReference type="RefSeq" id="WP_394341196.1">
    <property type="nucleotide sequence ID" value="NZ_QLLO01000019.1"/>
</dbReference>
<sequence length="171" mass="19137">MKKIQLFIIAILLSSTSVIAQSNATKRADKLFAKFQFVDAIEAYNKLVEKGEGSAYVYSRLAEANYNIFSTIEAEKWYAKAIEAGNAEPETLWKYSEMLKANGKYAASNVQMDKFAAMRPADERAVLYKANPDYLSKILDKGKKFNVQSLELNSTNSDFGGTLQDGKLYIT</sequence>